<keyword evidence="1" id="KW-0880">Kelch repeat</keyword>
<organism evidence="4 5">
    <name type="scientific">Hohenbuehelia grisea</name>
    <dbReference type="NCBI Taxonomy" id="104357"/>
    <lineage>
        <taxon>Eukaryota</taxon>
        <taxon>Fungi</taxon>
        <taxon>Dikarya</taxon>
        <taxon>Basidiomycota</taxon>
        <taxon>Agaricomycotina</taxon>
        <taxon>Agaricomycetes</taxon>
        <taxon>Agaricomycetidae</taxon>
        <taxon>Agaricales</taxon>
        <taxon>Pleurotineae</taxon>
        <taxon>Pleurotaceae</taxon>
        <taxon>Hohenbuehelia</taxon>
    </lineage>
</organism>
<dbReference type="Pfam" id="PF01344">
    <property type="entry name" value="Kelch_1"/>
    <property type="match status" value="2"/>
</dbReference>
<evidence type="ECO:0008006" key="6">
    <source>
        <dbReference type="Google" id="ProtNLM"/>
    </source>
</evidence>
<dbReference type="PANTHER" id="PTHR46093:SF18">
    <property type="entry name" value="FIBRONECTIN TYPE-III DOMAIN-CONTAINING PROTEIN"/>
    <property type="match status" value="1"/>
</dbReference>
<sequence>MSTMTPSIAARIPNLSDVPEVEENLLSESPSASVSNLSETSPYGTGVGSPSASTVAFSVPTIQTPDDSGGGALAAGGISRKPSSTRTLGRSSTSSEVVATGSNAPASPGGSGSTPIQSSIKRKTSVSSTNTFAGGSGTREGKHSSRPTKSASTTTLGAAAASTTSPAMPSQSPNPNLQPPHTLPRYRSNPRLPHDKETQRVPATMMYWSRAPVWGHLPTRTMRAHSVTLVDNVAWLFGGCDDKDCWKDLYLFDTETMEFTHPDMTGDCPPPCRAHTATLVDRKMYVFGGGQDASYSNSTYILDVNTRRWARLPSPPKPTKSPTDGKKPASTSKSGSQTPKELSDTKSDAGKSSTPSVPNVSAGLELDNHRIPAPRRAHTAVFYAGRVWVFGGGNGMTALNDVWTLDVSSGLPGDATGSHGSGSGSGSSKSGAMNFSRMRWEEVPTSEPKPSPRGYHTANLVGNMMIIVGGSDGKECFSDIWCLNLDTLLWTQVKLQVAHRRLSHSSTQVGSYLFILGGHDGNEYRADLLMFNLGKPTTLLLVCTTTLAYVYTVSLQYEPRAIAGKCPSPRGYHAAVLSDSRVFMFGGYNGRNAFDDVHILDLAASAYLPQVTSFTIDPSAA</sequence>
<accession>A0ABR3JM25</accession>
<dbReference type="SUPFAM" id="SSF117281">
    <property type="entry name" value="Kelch motif"/>
    <property type="match status" value="1"/>
</dbReference>
<evidence type="ECO:0000256" key="3">
    <source>
        <dbReference type="SAM" id="MobiDB-lite"/>
    </source>
</evidence>
<feature type="compositionally biased region" description="Polar residues" evidence="3">
    <location>
        <begin position="350"/>
        <end position="359"/>
    </location>
</feature>
<feature type="region of interest" description="Disordered" evidence="3">
    <location>
        <begin position="1"/>
        <end position="196"/>
    </location>
</feature>
<dbReference type="PANTHER" id="PTHR46093">
    <property type="entry name" value="ACYL-COA-BINDING DOMAIN-CONTAINING PROTEIN 5"/>
    <property type="match status" value="1"/>
</dbReference>
<feature type="compositionally biased region" description="Low complexity" evidence="3">
    <location>
        <begin position="148"/>
        <end position="175"/>
    </location>
</feature>
<protein>
    <recommendedName>
        <fullName evidence="6">Galactose oxidase</fullName>
    </recommendedName>
</protein>
<dbReference type="InterPro" id="IPR006652">
    <property type="entry name" value="Kelch_1"/>
</dbReference>
<feature type="region of interest" description="Disordered" evidence="3">
    <location>
        <begin position="310"/>
        <end position="365"/>
    </location>
</feature>
<evidence type="ECO:0000313" key="5">
    <source>
        <dbReference type="Proteomes" id="UP001556367"/>
    </source>
</evidence>
<keyword evidence="2" id="KW-0677">Repeat</keyword>
<dbReference type="InterPro" id="IPR015915">
    <property type="entry name" value="Kelch-typ_b-propeller"/>
</dbReference>
<feature type="compositionally biased region" description="Low complexity" evidence="3">
    <location>
        <begin position="84"/>
        <end position="108"/>
    </location>
</feature>
<feature type="compositionally biased region" description="Polar residues" evidence="3">
    <location>
        <begin position="329"/>
        <end position="340"/>
    </location>
</feature>
<keyword evidence="5" id="KW-1185">Reference proteome</keyword>
<comment type="caution">
    <text evidence="4">The sequence shown here is derived from an EMBL/GenBank/DDBJ whole genome shotgun (WGS) entry which is preliminary data.</text>
</comment>
<dbReference type="EMBL" id="JASNQZ010000006">
    <property type="protein sequence ID" value="KAL0956855.1"/>
    <property type="molecule type" value="Genomic_DNA"/>
</dbReference>
<feature type="region of interest" description="Disordered" evidence="3">
    <location>
        <begin position="414"/>
        <end position="433"/>
    </location>
</feature>
<proteinExistence type="predicted"/>
<evidence type="ECO:0000256" key="1">
    <source>
        <dbReference type="ARBA" id="ARBA00022441"/>
    </source>
</evidence>
<evidence type="ECO:0000256" key="2">
    <source>
        <dbReference type="ARBA" id="ARBA00022737"/>
    </source>
</evidence>
<dbReference type="Pfam" id="PF24681">
    <property type="entry name" value="Kelch_KLHDC2_KLHL20_DRC7"/>
    <property type="match status" value="1"/>
</dbReference>
<feature type="compositionally biased region" description="Polar residues" evidence="3">
    <location>
        <begin position="26"/>
        <end position="66"/>
    </location>
</feature>
<name>A0ABR3JM25_9AGAR</name>
<gene>
    <name evidence="4" type="ORF">HGRIS_002964</name>
</gene>
<reference evidence="5" key="1">
    <citation type="submission" date="2024-06" db="EMBL/GenBank/DDBJ databases">
        <title>Multi-omics analyses provide insights into the biosynthesis of the anticancer antibiotic pleurotin in Hohenbuehelia grisea.</title>
        <authorList>
            <person name="Weaver J.A."/>
            <person name="Alberti F."/>
        </authorList>
    </citation>
    <scope>NUCLEOTIDE SEQUENCE [LARGE SCALE GENOMIC DNA]</scope>
    <source>
        <strain evidence="5">T-177</strain>
    </source>
</reference>
<dbReference type="Gene3D" id="2.120.10.80">
    <property type="entry name" value="Kelch-type beta propeller"/>
    <property type="match status" value="3"/>
</dbReference>
<evidence type="ECO:0000313" key="4">
    <source>
        <dbReference type="EMBL" id="KAL0956855.1"/>
    </source>
</evidence>
<dbReference type="Proteomes" id="UP001556367">
    <property type="component" value="Unassembled WGS sequence"/>
</dbReference>